<protein>
    <recommendedName>
        <fullName evidence="16">DNA helicase RecQ</fullName>
        <ecNumber evidence="16">5.6.2.4</ecNumber>
    </recommendedName>
</protein>
<evidence type="ECO:0000256" key="7">
    <source>
        <dbReference type="ARBA" id="ARBA00022801"/>
    </source>
</evidence>
<dbReference type="NCBIfam" id="TIGR00614">
    <property type="entry name" value="recQ_fam"/>
    <property type="match status" value="1"/>
</dbReference>
<dbReference type="PROSITE" id="PS50967">
    <property type="entry name" value="HRDC"/>
    <property type="match status" value="1"/>
</dbReference>
<dbReference type="InterPro" id="IPR006293">
    <property type="entry name" value="DNA_helicase_ATP-dep_RecQ_bac"/>
</dbReference>
<keyword evidence="7" id="KW-0378">Hydrolase</keyword>
<name>A0A7L4UPB9_BALHA</name>
<dbReference type="InterPro" id="IPR002121">
    <property type="entry name" value="HRDC_dom"/>
</dbReference>
<dbReference type="NCBIfam" id="TIGR01389">
    <property type="entry name" value="recQ"/>
    <property type="match status" value="1"/>
</dbReference>
<evidence type="ECO:0000256" key="1">
    <source>
        <dbReference type="ARBA" id="ARBA00001946"/>
    </source>
</evidence>
<evidence type="ECO:0000256" key="13">
    <source>
        <dbReference type="ARBA" id="ARBA00023204"/>
    </source>
</evidence>
<evidence type="ECO:0000256" key="6">
    <source>
        <dbReference type="ARBA" id="ARBA00022763"/>
    </source>
</evidence>
<comment type="similarity">
    <text evidence="3">Belongs to the helicase family. RecQ subfamily.</text>
</comment>
<dbReference type="Pfam" id="PF00271">
    <property type="entry name" value="Helicase_C"/>
    <property type="match status" value="1"/>
</dbReference>
<keyword evidence="5" id="KW-0547">Nucleotide-binding</keyword>
<evidence type="ECO:0000313" key="20">
    <source>
        <dbReference type="EMBL" id="PVX50971.1"/>
    </source>
</evidence>
<dbReference type="GO" id="GO:0003677">
    <property type="term" value="F:DNA binding"/>
    <property type="evidence" value="ECO:0007669"/>
    <property type="project" value="UniProtKB-KW"/>
</dbReference>
<evidence type="ECO:0000256" key="5">
    <source>
        <dbReference type="ARBA" id="ARBA00022741"/>
    </source>
</evidence>
<keyword evidence="14" id="KW-0413">Isomerase</keyword>
<keyword evidence="6" id="KW-0227">DNA damage</keyword>
<evidence type="ECO:0000256" key="11">
    <source>
        <dbReference type="ARBA" id="ARBA00023125"/>
    </source>
</evidence>
<evidence type="ECO:0000256" key="16">
    <source>
        <dbReference type="NCBIfam" id="TIGR01389"/>
    </source>
</evidence>
<dbReference type="InterPro" id="IPR036388">
    <property type="entry name" value="WH-like_DNA-bd_sf"/>
</dbReference>
<comment type="caution">
    <text evidence="20">The sequence shown here is derived from an EMBL/GenBank/DDBJ whole genome shotgun (WGS) entry which is preliminary data.</text>
</comment>
<keyword evidence="10" id="KW-0067">ATP-binding</keyword>
<dbReference type="InterPro" id="IPR044876">
    <property type="entry name" value="HRDC_dom_sf"/>
</dbReference>
<evidence type="ECO:0000256" key="15">
    <source>
        <dbReference type="ARBA" id="ARBA00034617"/>
    </source>
</evidence>
<dbReference type="GO" id="GO:0030894">
    <property type="term" value="C:replisome"/>
    <property type="evidence" value="ECO:0007669"/>
    <property type="project" value="TreeGrafter"/>
</dbReference>
<dbReference type="GO" id="GO:0006310">
    <property type="term" value="P:DNA recombination"/>
    <property type="evidence" value="ECO:0007669"/>
    <property type="project" value="UniProtKB-UniRule"/>
</dbReference>
<keyword evidence="11" id="KW-0238">DNA-binding</keyword>
<dbReference type="Pfam" id="PF21220">
    <property type="entry name" value="RecQ-1-like_HTH"/>
    <property type="match status" value="1"/>
</dbReference>
<keyword evidence="13" id="KW-0234">DNA repair</keyword>
<dbReference type="GO" id="GO:0009432">
    <property type="term" value="P:SOS response"/>
    <property type="evidence" value="ECO:0007669"/>
    <property type="project" value="UniProtKB-UniRule"/>
</dbReference>
<dbReference type="PROSITE" id="PS51192">
    <property type="entry name" value="HELICASE_ATP_BIND_1"/>
    <property type="match status" value="1"/>
</dbReference>
<dbReference type="Gene3D" id="1.10.150.80">
    <property type="entry name" value="HRDC domain"/>
    <property type="match status" value="1"/>
</dbReference>
<keyword evidence="9" id="KW-0862">Zinc</keyword>
<evidence type="ECO:0000256" key="2">
    <source>
        <dbReference type="ARBA" id="ARBA00001947"/>
    </source>
</evidence>
<dbReference type="Pfam" id="PF00570">
    <property type="entry name" value="HRDC"/>
    <property type="match status" value="1"/>
</dbReference>
<dbReference type="InterPro" id="IPR010997">
    <property type="entry name" value="HRDC-like_sf"/>
</dbReference>
<dbReference type="EC" id="5.6.2.4" evidence="16"/>
<feature type="domain" description="HRDC" evidence="17">
    <location>
        <begin position="526"/>
        <end position="606"/>
    </location>
</feature>
<dbReference type="PANTHER" id="PTHR13710:SF105">
    <property type="entry name" value="ATP-DEPENDENT DNA HELICASE Q1"/>
    <property type="match status" value="1"/>
</dbReference>
<dbReference type="SMART" id="SM00487">
    <property type="entry name" value="DEXDc"/>
    <property type="match status" value="1"/>
</dbReference>
<dbReference type="GO" id="GO:0043138">
    <property type="term" value="F:3'-5' DNA helicase activity"/>
    <property type="evidence" value="ECO:0007669"/>
    <property type="project" value="UniProtKB-EC"/>
</dbReference>
<evidence type="ECO:0000259" key="18">
    <source>
        <dbReference type="PROSITE" id="PS51192"/>
    </source>
</evidence>
<keyword evidence="21" id="KW-1185">Reference proteome</keyword>
<dbReference type="SMART" id="SM00341">
    <property type="entry name" value="HRDC"/>
    <property type="match status" value="1"/>
</dbReference>
<dbReference type="SUPFAM" id="SSF47819">
    <property type="entry name" value="HRDC-like"/>
    <property type="match status" value="1"/>
</dbReference>
<dbReference type="InterPro" id="IPR027417">
    <property type="entry name" value="P-loop_NTPase"/>
</dbReference>
<evidence type="ECO:0000256" key="4">
    <source>
        <dbReference type="ARBA" id="ARBA00022723"/>
    </source>
</evidence>
<dbReference type="InterPro" id="IPR032284">
    <property type="entry name" value="RecQ_Zn-bd"/>
</dbReference>
<dbReference type="InterPro" id="IPR011545">
    <property type="entry name" value="DEAD/DEAH_box_helicase_dom"/>
</dbReference>
<evidence type="ECO:0000259" key="19">
    <source>
        <dbReference type="PROSITE" id="PS51194"/>
    </source>
</evidence>
<accession>A0A7L4UPB9</accession>
<dbReference type="InterPro" id="IPR014001">
    <property type="entry name" value="Helicase_ATP-bd"/>
</dbReference>
<dbReference type="CDD" id="cd17920">
    <property type="entry name" value="DEXHc_RecQ"/>
    <property type="match status" value="1"/>
</dbReference>
<sequence>MDIDYIKDKMLFHFGFNTFKGKQKEVITNILKNRNTFVLMPTGGGKSLCYQLPALLKEGTAIVISPLIALMKNQVDAMRGFNQNDSIAHFYNSSLTKAQASEVRRDVLAGKTKLLYVAPESLTRGSNIEFLKQVKISFYAIDEAHCISEWGHDFRPEYRNIRNIIEDIQQAPVIALTATATPKVQQDILKNLGMVDADVYKSSFNRSNLYYEVRPKSNPEKMLIRFINENKNKSGIIYCLSRKKVEQLAETLQVNGINAAPYHAGLEASKRSNTQDLFLKEEVKVIVATIAFGMGIDKPDVRFVIHYDMPKSLEAYYQETGRAGRDGGEGKCIALYSYKDIEKLERFMQGKPVAEQEIGAQLIEETMSYAESSICRRISLLNYFGEDYSQDNCGNCDNCLKPKEEFEGKDYLLTAMKVIKEVQQKYKIGHIANILSGVANATIKSFKHNELKTFGIGKEKDVKFWSMIIRRALIEKYLMKEIEQYGVLKITEAGENFIKNPKSFPVSENNIFDVEETSSTAQVSGGATDTELASMLMSLREQIAKKEDLPPYVIFQEPSIHDMATQYPVTIDELAKIQGVGTGKAKRYGKKFIELIAKHVEVNDIDRPQDMVLKTVANKSKHKIHIIKAIDSQKDLETIADAQGISMDELIKEMEAIVFSGTKLNIDYYLADVLDEEYQEELYDYFREADTDKIAVAYEEFEGDYSEEEIRLIRLQFYSENGI</sequence>
<dbReference type="GO" id="GO:0046872">
    <property type="term" value="F:metal ion binding"/>
    <property type="evidence" value="ECO:0007669"/>
    <property type="project" value="UniProtKB-KW"/>
</dbReference>
<dbReference type="Pfam" id="PF09382">
    <property type="entry name" value="RQC"/>
    <property type="match status" value="1"/>
</dbReference>
<dbReference type="Pfam" id="PF00270">
    <property type="entry name" value="DEAD"/>
    <property type="match status" value="1"/>
</dbReference>
<feature type="domain" description="Helicase ATP-binding" evidence="18">
    <location>
        <begin position="27"/>
        <end position="198"/>
    </location>
</feature>
<evidence type="ECO:0000256" key="9">
    <source>
        <dbReference type="ARBA" id="ARBA00022833"/>
    </source>
</evidence>
<keyword evidence="4" id="KW-0479">Metal-binding</keyword>
<dbReference type="FunFam" id="3.40.50.300:FF:001051">
    <property type="entry name" value="ATP-dependent DNA helicase RecQ"/>
    <property type="match status" value="1"/>
</dbReference>
<dbReference type="OrthoDB" id="9763310at2"/>
<dbReference type="GO" id="GO:0006281">
    <property type="term" value="P:DNA repair"/>
    <property type="evidence" value="ECO:0007669"/>
    <property type="project" value="UniProtKB-KW"/>
</dbReference>
<keyword evidence="8 20" id="KW-0347">Helicase</keyword>
<dbReference type="InterPro" id="IPR001650">
    <property type="entry name" value="Helicase_C-like"/>
</dbReference>
<dbReference type="EMBL" id="QENZ01000004">
    <property type="protein sequence ID" value="PVX50971.1"/>
    <property type="molecule type" value="Genomic_DNA"/>
</dbReference>
<dbReference type="InterPro" id="IPR036390">
    <property type="entry name" value="WH_DNA-bd_sf"/>
</dbReference>
<dbReference type="GO" id="GO:0009378">
    <property type="term" value="F:four-way junction helicase activity"/>
    <property type="evidence" value="ECO:0007669"/>
    <property type="project" value="TreeGrafter"/>
</dbReference>
<dbReference type="InterPro" id="IPR004589">
    <property type="entry name" value="DNA_helicase_ATP-dep_RecQ"/>
</dbReference>
<evidence type="ECO:0000313" key="21">
    <source>
        <dbReference type="Proteomes" id="UP000251835"/>
    </source>
</evidence>
<feature type="domain" description="Helicase C-terminal" evidence="19">
    <location>
        <begin position="218"/>
        <end position="370"/>
    </location>
</feature>
<dbReference type="CDD" id="cd18794">
    <property type="entry name" value="SF2_C_RecQ"/>
    <property type="match status" value="1"/>
</dbReference>
<evidence type="ECO:0000256" key="3">
    <source>
        <dbReference type="ARBA" id="ARBA00005446"/>
    </source>
</evidence>
<dbReference type="PROSITE" id="PS51194">
    <property type="entry name" value="HELICASE_CTER"/>
    <property type="match status" value="1"/>
</dbReference>
<comment type="catalytic activity">
    <reaction evidence="15">
        <text>Couples ATP hydrolysis with the unwinding of duplex DNA by translocating in the 3'-5' direction.</text>
        <dbReference type="EC" id="5.6.2.4"/>
    </reaction>
</comment>
<evidence type="ECO:0000256" key="10">
    <source>
        <dbReference type="ARBA" id="ARBA00022840"/>
    </source>
</evidence>
<evidence type="ECO:0000256" key="12">
    <source>
        <dbReference type="ARBA" id="ARBA00023172"/>
    </source>
</evidence>
<dbReference type="PANTHER" id="PTHR13710">
    <property type="entry name" value="DNA HELICASE RECQ FAMILY MEMBER"/>
    <property type="match status" value="1"/>
</dbReference>
<evidence type="ECO:0000259" key="17">
    <source>
        <dbReference type="PROSITE" id="PS50967"/>
    </source>
</evidence>
<evidence type="ECO:0000256" key="14">
    <source>
        <dbReference type="ARBA" id="ARBA00023235"/>
    </source>
</evidence>
<comment type="cofactor">
    <cofactor evidence="2">
        <name>Zn(2+)</name>
        <dbReference type="ChEBI" id="CHEBI:29105"/>
    </cofactor>
</comment>
<dbReference type="AlphaFoldDB" id="A0A7L4UPB9"/>
<dbReference type="GO" id="GO:0006260">
    <property type="term" value="P:DNA replication"/>
    <property type="evidence" value="ECO:0007669"/>
    <property type="project" value="InterPro"/>
</dbReference>
<dbReference type="GO" id="GO:0005737">
    <property type="term" value="C:cytoplasm"/>
    <property type="evidence" value="ECO:0007669"/>
    <property type="project" value="TreeGrafter"/>
</dbReference>
<dbReference type="Gene3D" id="1.10.10.1390">
    <property type="entry name" value="ATP-dependent DNA helicase RecQ"/>
    <property type="match status" value="1"/>
</dbReference>
<comment type="cofactor">
    <cofactor evidence="1">
        <name>Mg(2+)</name>
        <dbReference type="ChEBI" id="CHEBI:18420"/>
    </cofactor>
</comment>
<dbReference type="Gene3D" id="3.40.50.300">
    <property type="entry name" value="P-loop containing nucleotide triphosphate hydrolases"/>
    <property type="match status" value="2"/>
</dbReference>
<gene>
    <name evidence="20" type="ORF">C7377_1301</name>
</gene>
<dbReference type="SMART" id="SM00490">
    <property type="entry name" value="HELICc"/>
    <property type="match status" value="1"/>
</dbReference>
<dbReference type="SMART" id="SM00956">
    <property type="entry name" value="RQC"/>
    <property type="match status" value="1"/>
</dbReference>
<dbReference type="RefSeq" id="WP_116496519.1">
    <property type="nucleotide sequence ID" value="NZ_QENZ01000004.1"/>
</dbReference>
<keyword evidence="12" id="KW-0233">DNA recombination</keyword>
<dbReference type="FunFam" id="3.40.50.300:FF:000156">
    <property type="entry name" value="ATP-dependent DNA helicase recQ"/>
    <property type="match status" value="1"/>
</dbReference>
<dbReference type="InterPro" id="IPR018982">
    <property type="entry name" value="RQC_domain"/>
</dbReference>
<dbReference type="Pfam" id="PF16124">
    <property type="entry name" value="RecQ_Zn_bind"/>
    <property type="match status" value="1"/>
</dbReference>
<dbReference type="GO" id="GO:0005524">
    <property type="term" value="F:ATP binding"/>
    <property type="evidence" value="ECO:0007669"/>
    <property type="project" value="UniProtKB-KW"/>
</dbReference>
<dbReference type="GO" id="GO:0016787">
    <property type="term" value="F:hydrolase activity"/>
    <property type="evidence" value="ECO:0007669"/>
    <property type="project" value="UniProtKB-KW"/>
</dbReference>
<dbReference type="SUPFAM" id="SSF52540">
    <property type="entry name" value="P-loop containing nucleoside triphosphate hydrolases"/>
    <property type="match status" value="1"/>
</dbReference>
<dbReference type="Gene3D" id="1.10.10.10">
    <property type="entry name" value="Winged helix-like DNA-binding domain superfamily/Winged helix DNA-binding domain"/>
    <property type="match status" value="1"/>
</dbReference>
<dbReference type="Proteomes" id="UP000251835">
    <property type="component" value="Unassembled WGS sequence"/>
</dbReference>
<dbReference type="SUPFAM" id="SSF46785">
    <property type="entry name" value="Winged helix' DNA-binding domain"/>
    <property type="match status" value="1"/>
</dbReference>
<proteinExistence type="inferred from homology"/>
<reference evidence="20 21" key="1">
    <citation type="submission" date="2018-05" db="EMBL/GenBank/DDBJ databases">
        <title>Genomic Encyclopedia of Type Strains, Phase IV (KMG-IV): sequencing the most valuable type-strain genomes for metagenomic binning, comparative biology and taxonomic classification.</title>
        <authorList>
            <person name="Goeker M."/>
        </authorList>
    </citation>
    <scope>NUCLEOTIDE SEQUENCE [LARGE SCALE GENOMIC DNA]</scope>
    <source>
        <strain evidence="20 21">DSM 28579</strain>
    </source>
</reference>
<organism evidence="20 21">
    <name type="scientific">Balneicella halophila</name>
    <dbReference type="NCBI Taxonomy" id="1537566"/>
    <lineage>
        <taxon>Bacteria</taxon>
        <taxon>Pseudomonadati</taxon>
        <taxon>Bacteroidota</taxon>
        <taxon>Bacteroidia</taxon>
        <taxon>Bacteroidales</taxon>
        <taxon>Balneicellaceae</taxon>
        <taxon>Balneicella</taxon>
    </lineage>
</organism>
<dbReference type="GO" id="GO:0043590">
    <property type="term" value="C:bacterial nucleoid"/>
    <property type="evidence" value="ECO:0007669"/>
    <property type="project" value="TreeGrafter"/>
</dbReference>
<evidence type="ECO:0000256" key="8">
    <source>
        <dbReference type="ARBA" id="ARBA00022806"/>
    </source>
</evidence>
<dbReference type="InterPro" id="IPR048671">
    <property type="entry name" value="RecQ-1-like_HTH"/>
</dbReference>